<name>A0ABS2PC17_9BACL</name>
<dbReference type="SUPFAM" id="SSF53850">
    <property type="entry name" value="Periplasmic binding protein-like II"/>
    <property type="match status" value="1"/>
</dbReference>
<keyword evidence="2" id="KW-0805">Transcription regulation</keyword>
<dbReference type="PANTHER" id="PTHR30419">
    <property type="entry name" value="HTH-TYPE TRANSCRIPTIONAL REGULATOR YBHD"/>
    <property type="match status" value="1"/>
</dbReference>
<dbReference type="PRINTS" id="PR00039">
    <property type="entry name" value="HTHLYSR"/>
</dbReference>
<reference evidence="6 7" key="1">
    <citation type="submission" date="2021-01" db="EMBL/GenBank/DDBJ databases">
        <title>Genomic Encyclopedia of Type Strains, Phase IV (KMG-IV): sequencing the most valuable type-strain genomes for metagenomic binning, comparative biology and taxonomic classification.</title>
        <authorList>
            <person name="Goeker M."/>
        </authorList>
    </citation>
    <scope>NUCLEOTIDE SEQUENCE [LARGE SCALE GENOMIC DNA]</scope>
    <source>
        <strain evidence="6 7">DSM 25540</strain>
    </source>
</reference>
<organism evidence="6 7">
    <name type="scientific">Geomicrobium sediminis</name>
    <dbReference type="NCBI Taxonomy" id="1347788"/>
    <lineage>
        <taxon>Bacteria</taxon>
        <taxon>Bacillati</taxon>
        <taxon>Bacillota</taxon>
        <taxon>Bacilli</taxon>
        <taxon>Bacillales</taxon>
        <taxon>Geomicrobium</taxon>
    </lineage>
</organism>
<dbReference type="RefSeq" id="WP_204697313.1">
    <property type="nucleotide sequence ID" value="NZ_JAFBEC010000005.1"/>
</dbReference>
<comment type="similarity">
    <text evidence="1">Belongs to the LysR transcriptional regulatory family.</text>
</comment>
<dbReference type="SUPFAM" id="SSF46785">
    <property type="entry name" value="Winged helix' DNA-binding domain"/>
    <property type="match status" value="1"/>
</dbReference>
<dbReference type="Gene3D" id="1.10.10.10">
    <property type="entry name" value="Winged helix-like DNA-binding domain superfamily/Winged helix DNA-binding domain"/>
    <property type="match status" value="1"/>
</dbReference>
<dbReference type="InterPro" id="IPR036390">
    <property type="entry name" value="WH_DNA-bd_sf"/>
</dbReference>
<evidence type="ECO:0000256" key="2">
    <source>
        <dbReference type="ARBA" id="ARBA00023015"/>
    </source>
</evidence>
<comment type="caution">
    <text evidence="6">The sequence shown here is derived from an EMBL/GenBank/DDBJ whole genome shotgun (WGS) entry which is preliminary data.</text>
</comment>
<dbReference type="InterPro" id="IPR050950">
    <property type="entry name" value="HTH-type_LysR_regulators"/>
</dbReference>
<dbReference type="PANTHER" id="PTHR30419:SF8">
    <property type="entry name" value="NITROGEN ASSIMILATION TRANSCRIPTIONAL ACTIVATOR-RELATED"/>
    <property type="match status" value="1"/>
</dbReference>
<evidence type="ECO:0000259" key="5">
    <source>
        <dbReference type="PROSITE" id="PS50931"/>
    </source>
</evidence>
<evidence type="ECO:0000256" key="3">
    <source>
        <dbReference type="ARBA" id="ARBA00023125"/>
    </source>
</evidence>
<evidence type="ECO:0000313" key="7">
    <source>
        <dbReference type="Proteomes" id="UP000741863"/>
    </source>
</evidence>
<dbReference type="Gene3D" id="3.40.190.290">
    <property type="match status" value="1"/>
</dbReference>
<dbReference type="InterPro" id="IPR000847">
    <property type="entry name" value="LysR_HTH_N"/>
</dbReference>
<protein>
    <submittedName>
        <fullName evidence="6">DNA-binding transcriptional LysR family regulator</fullName>
    </submittedName>
</protein>
<dbReference type="GO" id="GO:0003677">
    <property type="term" value="F:DNA binding"/>
    <property type="evidence" value="ECO:0007669"/>
    <property type="project" value="UniProtKB-KW"/>
</dbReference>
<dbReference type="Pfam" id="PF03466">
    <property type="entry name" value="LysR_substrate"/>
    <property type="match status" value="1"/>
</dbReference>
<sequence length="303" mass="35118">MDIRQLNYFVTLVEKNKFVAAAEVLHISQPSLSNMIKQLEKELGCKLFERSTREMKLTEPGEVLYRRAVLILKQFESTLKEMEDVKDTGFGAIDIAMIESSKYWIPKVAKQFSEEYSNVQIYFKEIRTKHMRDALISNDVHFAITTMVEDLEDTYELTPIYREELVLICPENHPFATKSSIDMANLEGETLILTQAVFQITEIIKQAIIQSGIDLEGKYYVERLDTARMLVAEGLGVCILPASYPKYSLHQGIHTVKLTNPTPKRKVFMAYNKERYYSPAVMRFRNLIQQFFIKEDNKIGFLK</sequence>
<proteinExistence type="inferred from homology"/>
<keyword evidence="4" id="KW-0804">Transcription</keyword>
<dbReference type="EMBL" id="JAFBEC010000005">
    <property type="protein sequence ID" value="MBM7632864.1"/>
    <property type="molecule type" value="Genomic_DNA"/>
</dbReference>
<evidence type="ECO:0000313" key="6">
    <source>
        <dbReference type="EMBL" id="MBM7632864.1"/>
    </source>
</evidence>
<dbReference type="InterPro" id="IPR005119">
    <property type="entry name" value="LysR_subst-bd"/>
</dbReference>
<evidence type="ECO:0000256" key="1">
    <source>
        <dbReference type="ARBA" id="ARBA00009437"/>
    </source>
</evidence>
<feature type="domain" description="HTH lysR-type" evidence="5">
    <location>
        <begin position="1"/>
        <end position="58"/>
    </location>
</feature>
<evidence type="ECO:0000256" key="4">
    <source>
        <dbReference type="ARBA" id="ARBA00023163"/>
    </source>
</evidence>
<accession>A0ABS2PC17</accession>
<keyword evidence="3 6" id="KW-0238">DNA-binding</keyword>
<dbReference type="Proteomes" id="UP000741863">
    <property type="component" value="Unassembled WGS sequence"/>
</dbReference>
<dbReference type="InterPro" id="IPR036388">
    <property type="entry name" value="WH-like_DNA-bd_sf"/>
</dbReference>
<keyword evidence="7" id="KW-1185">Reference proteome</keyword>
<dbReference type="PROSITE" id="PS50931">
    <property type="entry name" value="HTH_LYSR"/>
    <property type="match status" value="1"/>
</dbReference>
<dbReference type="Pfam" id="PF00126">
    <property type="entry name" value="HTH_1"/>
    <property type="match status" value="1"/>
</dbReference>
<gene>
    <name evidence="6" type="ORF">JOD17_001958</name>
</gene>
<dbReference type="CDD" id="cd05466">
    <property type="entry name" value="PBP2_LTTR_substrate"/>
    <property type="match status" value="1"/>
</dbReference>